<dbReference type="Gene3D" id="4.10.1110.10">
    <property type="entry name" value="AN1-like Zinc finger"/>
    <property type="match status" value="1"/>
</dbReference>
<dbReference type="SUPFAM" id="SSF118310">
    <property type="entry name" value="AN1-like Zinc finger"/>
    <property type="match status" value="1"/>
</dbReference>
<dbReference type="InterPro" id="IPR035896">
    <property type="entry name" value="AN1-like_Znf"/>
</dbReference>
<dbReference type="EMBL" id="CP058998">
    <property type="protein sequence ID" value="QLJ52926.1"/>
    <property type="molecule type" value="Genomic_DNA"/>
</dbReference>
<evidence type="ECO:0000259" key="5">
    <source>
        <dbReference type="PROSITE" id="PS51039"/>
    </source>
</evidence>
<gene>
    <name evidence="6" type="ORF">Sv326_0751</name>
</gene>
<dbReference type="SMART" id="SM00154">
    <property type="entry name" value="ZnF_AN1"/>
    <property type="match status" value="1"/>
</dbReference>
<feature type="transmembrane region" description="Helical" evidence="4">
    <location>
        <begin position="78"/>
        <end position="96"/>
    </location>
</feature>
<dbReference type="Proteomes" id="UP000510821">
    <property type="component" value="Chromosome"/>
</dbReference>
<evidence type="ECO:0000256" key="1">
    <source>
        <dbReference type="ARBA" id="ARBA00022723"/>
    </source>
</evidence>
<name>A0A7D5XLP8_FERL1</name>
<organism evidence="6 7">
    <name type="scientific">Fermentimicrarchaeum limneticum</name>
    <dbReference type="NCBI Taxonomy" id="2795018"/>
    <lineage>
        <taxon>Archaea</taxon>
        <taxon>Candidatus Micrarchaeota</taxon>
        <taxon>Candidatus Fermentimicrarchaeales</taxon>
        <taxon>Candidatus Fermentimicrarchaeaceae</taxon>
        <taxon>Candidatus Fermentimicrarchaeum</taxon>
    </lineage>
</organism>
<evidence type="ECO:0000256" key="3">
    <source>
        <dbReference type="ARBA" id="ARBA00022833"/>
    </source>
</evidence>
<dbReference type="GO" id="GO:0008270">
    <property type="term" value="F:zinc ion binding"/>
    <property type="evidence" value="ECO:0007669"/>
    <property type="project" value="UniProtKB-KW"/>
</dbReference>
<evidence type="ECO:0000256" key="2">
    <source>
        <dbReference type="ARBA" id="ARBA00022771"/>
    </source>
</evidence>
<keyword evidence="3" id="KW-0862">Zinc</keyword>
<sequence length="100" mass="11497">MRCDYCQKVSDELPYKCKFCGGTFCSDHRLPENHDCIGLESYKDVKHEEFRGGVVRAAKEYDAKVKAYAGRGPDFRKLALYAVVLIIIAFIVYYLAKFLM</sequence>
<evidence type="ECO:0000313" key="7">
    <source>
        <dbReference type="Proteomes" id="UP000510821"/>
    </source>
</evidence>
<dbReference type="PROSITE" id="PS51039">
    <property type="entry name" value="ZF_AN1"/>
    <property type="match status" value="1"/>
</dbReference>
<dbReference type="AlphaFoldDB" id="A0A7D5XLP8"/>
<keyword evidence="2" id="KW-0863">Zinc-finger</keyword>
<feature type="domain" description="AN1-type" evidence="5">
    <location>
        <begin position="1"/>
        <end position="44"/>
    </location>
</feature>
<dbReference type="InterPro" id="IPR000058">
    <property type="entry name" value="Znf_AN1"/>
</dbReference>
<keyword evidence="4" id="KW-0472">Membrane</keyword>
<keyword evidence="4" id="KW-1133">Transmembrane helix</keyword>
<keyword evidence="4" id="KW-0812">Transmembrane</keyword>
<proteinExistence type="predicted"/>
<dbReference type="KEGG" id="flt:Sv326_0751"/>
<dbReference type="Pfam" id="PF01428">
    <property type="entry name" value="zf-AN1"/>
    <property type="match status" value="1"/>
</dbReference>
<protein>
    <recommendedName>
        <fullName evidence="5">AN1-type domain-containing protein</fullName>
    </recommendedName>
</protein>
<keyword evidence="1" id="KW-0479">Metal-binding</keyword>
<evidence type="ECO:0000313" key="6">
    <source>
        <dbReference type="EMBL" id="QLJ52926.1"/>
    </source>
</evidence>
<reference evidence="7" key="1">
    <citation type="submission" date="2020-07" db="EMBL/GenBank/DDBJ databases">
        <title>Metabolic diversity and evolutionary history of the archaeal phylum ###Micrarchaeota### uncovered from a freshwater lake metagenome.</title>
        <authorList>
            <person name="Kadnikov V.V."/>
            <person name="Savvichev A.S."/>
            <person name="Mardanov A.V."/>
            <person name="Beletsky A.V."/>
            <person name="Chupakov A.V."/>
            <person name="Kokryatskaya N.M."/>
            <person name="Pimenov N.V."/>
            <person name="Ravin N.V."/>
        </authorList>
    </citation>
    <scope>NUCLEOTIDE SEQUENCE [LARGE SCALE GENOMIC DNA]</scope>
</reference>
<evidence type="ECO:0000256" key="4">
    <source>
        <dbReference type="SAM" id="Phobius"/>
    </source>
</evidence>
<accession>A0A7D5XLP8</accession>